<name>A0A1B4V4R6_9GAMM</name>
<evidence type="ECO:0000313" key="4">
    <source>
        <dbReference type="Proteomes" id="UP000218899"/>
    </source>
</evidence>
<sequence length="1702" mass="188424">MLLACFVSAAIAAETGTPARAVTAAAPVADRVTQASALGATVERHGAPDEPRTAWTLDEQAGEQGDRIEKRQVLAPEVKTVKLQSLVPPIRFASGEAEIPDGYTALLRGVLDRMKDRLNVRLHFVGHTDNMQLVGAAKVRYGDNLELSRERAATVAEYFQRALNVPPESISFEGAGEDKPIATNATEEGRARNRRVEVEVWYDEVGEKLVEQEVVVGDEINRVKVCRVETVCKLRYREGHARRARIKNLIPPLHFEDEATGIPDEFLRNLQQALVNLQGKQNVTVRFIGYTDSLPLTGRAERIYGTHEALSKARARRASLAVQDALKLPTSALEVDGRGAAQPLASNDTAKGRALNRRIEVEFWYDDALQELPDEPQICPEAAGAETVTRVYDPPAGGIKPILYEHGKPVIPPGYAEYLKEVMDGIQDKTRVRLRFIGYTNNERLERRTAMVYGDDIGLSTARARRAMAAVKEQLGLTDRQVEFEGRGDVQSNDVVNTGFIESDTARVEVQVVYDELASLDDDSLEVTRLTREVEPKDPFALNLMRITVDGKPVDDPGKGMSDIQRCTDVALDKAQIRFRFDNLEIKPRLNASAWPTTVRYQDDPETELPENLVQFRAHSNYPGLIEKAEVRIFESLRSERDAPLAVVEVNEDGYAEWQATFDEHEAPGRELKYVLRVYDRDGRFDETGPQPLWVVDALVTDVRDHDPAQELLVGYGETRLAVENIEKTGGTVRVQGTGIPGEHSVWLAGRAVPVDPEGRFVAETMLPPGLHTVEVAVLDKSGNGELFLRDLELKRNDWFYVAIADITAAKDRTNGPARLVTGDETHYESDFNIDGRLAYYTSGKFGDGWRLVSSADTLEGPVEDLFSNFLDKSPGALFRRIDPDYHYPTFADDGSVEDDAPTLGKFYVRLMKDANYGLWGNFKIAYTDNNLAHVDRGLYGANAHYQTGATTSFGEQRFMVDGFAAEPGTVAGRDEFLGTGGSLYFLRHQDILTGSERVRIEVRDKDSDLVIGVKNLTPVLDYDIDYLQGRILLSEPLSATASDDLLVASDSITGNPVYLVVRYEFTPGVDDLDTMAVGGRSHFWVTDHVKLGITSNRNEEDGNRSSLNAADLTLRKSAQSWIKLETSTSEGAGAASLQSNDGGFSFGTVDPFADENTRAGAYRVDASLGFGDIFEGAGGRLALYKQNLEEGYSAPGLLAPTQTDHYGGLLQTPLTDKLSLQAKTDKRVRDQGLETSASELDLSYQLTDRWSLGSGFRRDERIDRTPDAEKPVTQVEGERTDVAARVTYDSRARWLAYGYLQDTVDRTGNREENGRLGAGGSLRVGDRWKLTGEVSDGDLGAAGKLGTEFLYSDRTSLYLNYALENESADNGVRARKGNAVSGFRTRYSDSVSVYLEERYAHGDVPTGLTHSTGVDLAPTDRLNLGARLDLGTLTDRETGAETTRSALGLSVGYGFESVKLATAFEYRVDEIENPIDASVAETTTWLIKNSLKYQIVPDWRLVAKLNHAVSDSSLGESFGGDYTEAVVGYGYRPVDNDRLNALFKYTYFYNMPTAGQVTQVDGTTTAASSVPADYVQKSHIFSLDTMYDLTRRWTIGGKYAYRLGQVSLDRESPEFFDSTAHLYVLRADWRFLRRWDALVEARMLDLPDAGDRRSGALLAVYWHMGNNVKLGVGYNFTDFSDDLTDLDYDSKGLFLNVIGKM</sequence>
<keyword evidence="3" id="KW-0969">Cilium</keyword>
<proteinExistence type="predicted"/>
<protein>
    <submittedName>
        <fullName evidence="3">Flagellar motor protein MotB</fullName>
    </submittedName>
</protein>
<accession>A0A1B4V4R6</accession>
<gene>
    <name evidence="3" type="ORF">SVA_1981</name>
</gene>
<dbReference type="InterPro" id="IPR036737">
    <property type="entry name" value="OmpA-like_sf"/>
</dbReference>
<keyword evidence="3" id="KW-0282">Flagellum</keyword>
<dbReference type="CDD" id="cd07185">
    <property type="entry name" value="OmpA_C-like"/>
    <property type="match status" value="2"/>
</dbReference>
<dbReference type="InterPro" id="IPR006665">
    <property type="entry name" value="OmpA-like"/>
</dbReference>
<dbReference type="Proteomes" id="UP000218899">
    <property type="component" value="Chromosome"/>
</dbReference>
<reference evidence="3 4" key="1">
    <citation type="submission" date="2015-08" db="EMBL/GenBank/DDBJ databases">
        <title>Complete genome sequence of Sulfurifustis variabilis.</title>
        <authorList>
            <person name="Miura A."/>
            <person name="Kojima H."/>
            <person name="Fukui M."/>
        </authorList>
    </citation>
    <scope>NUCLEOTIDE SEQUENCE [LARGE SCALE GENOMIC DNA]</scope>
    <source>
        <strain evidence="4">skN76</strain>
    </source>
</reference>
<dbReference type="PROSITE" id="PS51123">
    <property type="entry name" value="OMPA_2"/>
    <property type="match status" value="2"/>
</dbReference>
<organism evidence="3 4">
    <name type="scientific">Sulfurifustis variabilis</name>
    <dbReference type="NCBI Taxonomy" id="1675686"/>
    <lineage>
        <taxon>Bacteria</taxon>
        <taxon>Pseudomonadati</taxon>
        <taxon>Pseudomonadota</taxon>
        <taxon>Gammaproteobacteria</taxon>
        <taxon>Acidiferrobacterales</taxon>
        <taxon>Acidiferrobacteraceae</taxon>
        <taxon>Sulfurifustis</taxon>
    </lineage>
</organism>
<evidence type="ECO:0000259" key="2">
    <source>
        <dbReference type="PROSITE" id="PS51123"/>
    </source>
</evidence>
<feature type="domain" description="OmpA-like" evidence="2">
    <location>
        <begin position="79"/>
        <end position="204"/>
    </location>
</feature>
<dbReference type="GO" id="GO:0016020">
    <property type="term" value="C:membrane"/>
    <property type="evidence" value="ECO:0007669"/>
    <property type="project" value="UniProtKB-UniRule"/>
</dbReference>
<evidence type="ECO:0000256" key="1">
    <source>
        <dbReference type="PROSITE-ProRule" id="PRU00473"/>
    </source>
</evidence>
<dbReference type="OrthoDB" id="9815217at2"/>
<keyword evidence="3" id="KW-0966">Cell projection</keyword>
<dbReference type="KEGG" id="sva:SVA_1981"/>
<dbReference type="Pfam" id="PF00691">
    <property type="entry name" value="OmpA"/>
    <property type="match status" value="2"/>
</dbReference>
<dbReference type="PANTHER" id="PTHR30329">
    <property type="entry name" value="STATOR ELEMENT OF FLAGELLAR MOTOR COMPLEX"/>
    <property type="match status" value="1"/>
</dbReference>
<dbReference type="SUPFAM" id="SSF56935">
    <property type="entry name" value="Porins"/>
    <property type="match status" value="1"/>
</dbReference>
<dbReference type="PANTHER" id="PTHR30329:SF21">
    <property type="entry name" value="LIPOPROTEIN YIAD-RELATED"/>
    <property type="match status" value="1"/>
</dbReference>
<dbReference type="InterPro" id="IPR050330">
    <property type="entry name" value="Bact_OuterMem_StrucFunc"/>
</dbReference>
<feature type="domain" description="OmpA-like" evidence="2">
    <location>
        <begin position="242"/>
        <end position="367"/>
    </location>
</feature>
<evidence type="ECO:0000313" key="3">
    <source>
        <dbReference type="EMBL" id="BAU48533.1"/>
    </source>
</evidence>
<dbReference type="EMBL" id="AP014936">
    <property type="protein sequence ID" value="BAU48533.1"/>
    <property type="molecule type" value="Genomic_DNA"/>
</dbReference>
<dbReference type="Gene3D" id="3.30.1330.60">
    <property type="entry name" value="OmpA-like domain"/>
    <property type="match status" value="3"/>
</dbReference>
<dbReference type="SUPFAM" id="SSF103088">
    <property type="entry name" value="OmpA-like"/>
    <property type="match status" value="3"/>
</dbReference>
<keyword evidence="4" id="KW-1185">Reference proteome</keyword>
<keyword evidence="1" id="KW-0472">Membrane</keyword>